<evidence type="ECO:0000313" key="2">
    <source>
        <dbReference type="EMBL" id="KAF4143023.1"/>
    </source>
</evidence>
<dbReference type="AlphaFoldDB" id="A0A8S9URC6"/>
<dbReference type="Proteomes" id="UP000704712">
    <property type="component" value="Unassembled WGS sequence"/>
</dbReference>
<name>A0A8S9URC6_PHYIN</name>
<reference evidence="2" key="1">
    <citation type="submission" date="2020-03" db="EMBL/GenBank/DDBJ databases">
        <title>Hybrid Assembly of Korean Phytophthora infestans isolates.</title>
        <authorList>
            <person name="Prokchorchik M."/>
            <person name="Lee Y."/>
            <person name="Seo J."/>
            <person name="Cho J.-H."/>
            <person name="Park Y.-E."/>
            <person name="Jang D.-C."/>
            <person name="Im J.-S."/>
            <person name="Choi J.-G."/>
            <person name="Park H.-J."/>
            <person name="Lee G.-B."/>
            <person name="Lee Y.-G."/>
            <person name="Hong S.-Y."/>
            <person name="Cho K."/>
            <person name="Sohn K.H."/>
        </authorList>
    </citation>
    <scope>NUCLEOTIDE SEQUENCE</scope>
    <source>
        <strain evidence="2">KR_2_A2</strain>
    </source>
</reference>
<evidence type="ECO:0000313" key="3">
    <source>
        <dbReference type="Proteomes" id="UP000704712"/>
    </source>
</evidence>
<feature type="region of interest" description="Disordered" evidence="1">
    <location>
        <begin position="1"/>
        <end position="23"/>
    </location>
</feature>
<accession>A0A8S9URC6</accession>
<proteinExistence type="predicted"/>
<dbReference type="EMBL" id="JAACNO010001101">
    <property type="protein sequence ID" value="KAF4143023.1"/>
    <property type="molecule type" value="Genomic_DNA"/>
</dbReference>
<protein>
    <submittedName>
        <fullName evidence="2">Uncharacterized protein</fullName>
    </submittedName>
</protein>
<sequence length="73" mass="7949">MPAIAPSPLKRHTSGPGPGPVTRCVSKSLQGILQLAGRLLGQDSMSKVDEFERFRLETPPWKVALILIFTPLP</sequence>
<evidence type="ECO:0000256" key="1">
    <source>
        <dbReference type="SAM" id="MobiDB-lite"/>
    </source>
</evidence>
<gene>
    <name evidence="2" type="ORF">GN958_ATG07789</name>
</gene>
<comment type="caution">
    <text evidence="2">The sequence shown here is derived from an EMBL/GenBank/DDBJ whole genome shotgun (WGS) entry which is preliminary data.</text>
</comment>
<organism evidence="2 3">
    <name type="scientific">Phytophthora infestans</name>
    <name type="common">Potato late blight agent</name>
    <name type="synonym">Botrytis infestans</name>
    <dbReference type="NCBI Taxonomy" id="4787"/>
    <lineage>
        <taxon>Eukaryota</taxon>
        <taxon>Sar</taxon>
        <taxon>Stramenopiles</taxon>
        <taxon>Oomycota</taxon>
        <taxon>Peronosporomycetes</taxon>
        <taxon>Peronosporales</taxon>
        <taxon>Peronosporaceae</taxon>
        <taxon>Phytophthora</taxon>
    </lineage>
</organism>